<organism evidence="4 5">
    <name type="scientific">Tropicimonas aquimaris</name>
    <dbReference type="NCBI Taxonomy" id="914152"/>
    <lineage>
        <taxon>Bacteria</taxon>
        <taxon>Pseudomonadati</taxon>
        <taxon>Pseudomonadota</taxon>
        <taxon>Alphaproteobacteria</taxon>
        <taxon>Rhodobacterales</taxon>
        <taxon>Roseobacteraceae</taxon>
        <taxon>Tropicimonas</taxon>
    </lineage>
</organism>
<evidence type="ECO:0000256" key="2">
    <source>
        <dbReference type="ARBA" id="ARBA00022525"/>
    </source>
</evidence>
<dbReference type="Pfam" id="PF00353">
    <property type="entry name" value="HemolysinCabind"/>
    <property type="match status" value="3"/>
</dbReference>
<dbReference type="Gene3D" id="2.150.10.10">
    <property type="entry name" value="Serralysin-like metalloprotease, C-terminal"/>
    <property type="match status" value="2"/>
</dbReference>
<dbReference type="InterPro" id="IPR050557">
    <property type="entry name" value="RTX_toxin/Mannuronan_C5-epim"/>
</dbReference>
<evidence type="ECO:0000313" key="5">
    <source>
        <dbReference type="Proteomes" id="UP001597108"/>
    </source>
</evidence>
<dbReference type="InterPro" id="IPR001343">
    <property type="entry name" value="Hemolysn_Ca-bd"/>
</dbReference>
<dbReference type="PANTHER" id="PTHR38340:SF1">
    <property type="entry name" value="S-LAYER PROTEIN"/>
    <property type="match status" value="1"/>
</dbReference>
<dbReference type="InterPro" id="IPR011049">
    <property type="entry name" value="Serralysin-like_metalloprot_C"/>
</dbReference>
<dbReference type="EMBL" id="JBHTJT010000007">
    <property type="protein sequence ID" value="MFD0978928.1"/>
    <property type="molecule type" value="Genomic_DNA"/>
</dbReference>
<dbReference type="PROSITE" id="PS00330">
    <property type="entry name" value="HEMOLYSIN_CALCIUM"/>
    <property type="match status" value="2"/>
</dbReference>
<reference evidence="5" key="1">
    <citation type="journal article" date="2019" name="Int. J. Syst. Evol. Microbiol.">
        <title>The Global Catalogue of Microorganisms (GCM) 10K type strain sequencing project: providing services to taxonomists for standard genome sequencing and annotation.</title>
        <authorList>
            <consortium name="The Broad Institute Genomics Platform"/>
            <consortium name="The Broad Institute Genome Sequencing Center for Infectious Disease"/>
            <person name="Wu L."/>
            <person name="Ma J."/>
        </authorList>
    </citation>
    <scope>NUCLEOTIDE SEQUENCE [LARGE SCALE GENOMIC DNA]</scope>
    <source>
        <strain evidence="5">CCUG 60524</strain>
    </source>
</reference>
<comment type="subcellular location">
    <subcellularLocation>
        <location evidence="1">Secreted</location>
    </subcellularLocation>
</comment>
<comment type="caution">
    <text evidence="4">The sequence shown here is derived from an EMBL/GenBank/DDBJ whole genome shotgun (WGS) entry which is preliminary data.</text>
</comment>
<dbReference type="PRINTS" id="PR00313">
    <property type="entry name" value="CABNDNGRPT"/>
</dbReference>
<keyword evidence="2" id="KW-0964">Secreted</keyword>
<protein>
    <submittedName>
        <fullName evidence="4">Calcium-binding protein</fullName>
    </submittedName>
</protein>
<dbReference type="SUPFAM" id="SSF51120">
    <property type="entry name" value="beta-Roll"/>
    <property type="match status" value="1"/>
</dbReference>
<dbReference type="Proteomes" id="UP001597108">
    <property type="component" value="Unassembled WGS sequence"/>
</dbReference>
<evidence type="ECO:0000256" key="1">
    <source>
        <dbReference type="ARBA" id="ARBA00004613"/>
    </source>
</evidence>
<dbReference type="RefSeq" id="WP_386073095.1">
    <property type="nucleotide sequence ID" value="NZ_JBHTJT010000007.1"/>
</dbReference>
<feature type="region of interest" description="Disordered" evidence="3">
    <location>
        <begin position="191"/>
        <end position="213"/>
    </location>
</feature>
<name>A0ABW3IMI9_9RHOB</name>
<gene>
    <name evidence="4" type="ORF">ACFQ2S_04620</name>
</gene>
<keyword evidence="5" id="KW-1185">Reference proteome</keyword>
<evidence type="ECO:0000256" key="3">
    <source>
        <dbReference type="SAM" id="MobiDB-lite"/>
    </source>
</evidence>
<dbReference type="PANTHER" id="PTHR38340">
    <property type="entry name" value="S-LAYER PROTEIN"/>
    <property type="match status" value="1"/>
</dbReference>
<sequence>MARFETTGDFSIRNLDFHRLSNGLRESGLEEDVFIEAGTRTLEDLYFTNWLMGGREYLTMFLGSGFEVNRKGQLVAGTVEMVFEVDEQSDGYSWGIDMVDAPLDAAALLAAILTEDTSDDLALIEAALSGRDVIRLGAGDDRMNGFDGGDRIFGRAGDDTLGGGDGRDVIKGGRGTDRLYGDGGADRLFGEAGRDRLDGGAGDDRLNGGRGADQMTGGAGADSFVFSAGNGRDVIADFEDDIDGIVLDSGLWNNGLTARQVLKRFATDAGDDVVLAFGDDTLLVKDLADKFDLADDLTLL</sequence>
<proteinExistence type="predicted"/>
<feature type="compositionally biased region" description="Basic and acidic residues" evidence="3">
    <location>
        <begin position="191"/>
        <end position="207"/>
    </location>
</feature>
<evidence type="ECO:0000313" key="4">
    <source>
        <dbReference type="EMBL" id="MFD0978928.1"/>
    </source>
</evidence>
<dbReference type="InterPro" id="IPR018511">
    <property type="entry name" value="Hemolysin-typ_Ca-bd_CS"/>
</dbReference>
<accession>A0ABW3IMI9</accession>